<evidence type="ECO:0000313" key="6">
    <source>
        <dbReference type="Proteomes" id="UP000594262"/>
    </source>
</evidence>
<keyword evidence="6" id="KW-1185">Reference proteome</keyword>
<dbReference type="OrthoDB" id="446173at2759"/>
<dbReference type="Pfam" id="PF00090">
    <property type="entry name" value="TSP_1"/>
    <property type="match status" value="8"/>
</dbReference>
<dbReference type="PROSITE" id="PS50092">
    <property type="entry name" value="TSP1"/>
    <property type="match status" value="7"/>
</dbReference>
<feature type="signal peptide" evidence="3">
    <location>
        <begin position="1"/>
        <end position="29"/>
    </location>
</feature>
<sequence>MQGSLQWEKFQLAYLLVALSSTAVPRVTGTAQRIELDCTKIYEAQRIGVLEEDWNRSPDLINIINQQFVTFEPFGCKGRIVSVKPPNSSLKLIGSEGTIKGTYNFKDGKLSVGDVLIFDVGDNLAPVNNGIETIVTPGQGLKPMPDANVGVIPLPPLFSNRSVKIELMVQVGYNCTAWTNDTFCYPPQIGSNVGVTISNRTCTRVVDTFNNTVQVQTTPCNASFEWKSWSDWSKCEPINATESLYGNGTKYRENEDCEDGNGERVDDYWCGGSETIYHLRSCYVFNESEYKYSDYTWSEMSECQIYRPELQGVTETNEQCGNGFQYSNQTYCTMGEYQEYPPQNQSLCPPSGYFMKFCYKPCKEMRSFYSKAISNDQFEIYKPNTVEDWEVRNFTEKFFKEEEKSSLWVLMKFHPYDPENLRFSGKELKASGIVSKEIELQIFFSRFIHLRSFQIEFSEIEKLTYIDATTYVSTDLVTWRNITQKERKVIAHRIESLRMMNAVLEVHQTIIGLKMTLESNATTPRLKATLNELSYNELGDWTEWGSWGDCSGNCRLKNSTYERTRTCSQRDHPKYCVGKFVEKDTCKCKEDFQWKHVNTTFGPCNATKDECGPGWRYKTPNVCQYIIDGSSHPEELCGDKPVIAQNCFEVCSGHCNQAMAMGMKSPINYANSNSVTQQLENYKEDIFVSMSDICLANLKTSLKMEALIKVGYFQLMDNCSDTNYHRIANATFIIPDPFLLIPYCSAPKWTWVDEPCSVTCGNGSFIRYPRCKNTDETVEYPEHYCLFEENLVNMTLNCTNNVSCYELTQWTNFSSCGGECGINGTQNQTRECLRDGEPIANHAECITLGNMTTDIVFFNSSWCYNLDEPCTRWGAWSNWTHNSEKCGNYTETSERECFTDKGATSATSKIHLENLPSEDIWVVSSTIDPCKDIEDQSSEGSGHPIILDEGIFAGSPLFSENGISRSRMIYTNTSCYKWDVWKPYGACSVTCGKGIKKLKRDCLDTNGEKVDIKHCDGLDPQLKENSTEACDLGFSCGDPVTKWSEWSLCSRSCNGGQLTRTRECMSKDIDVCKSFALIDQKPCNPQRCKVDGRWSDWSNYTECSVSCGNGNQFRNRTCFPPQHGGLECTGVDVEVKNCLTAKVCPVVLMKAMNCTKACETIGENLVCGSEFFKGFTPMEMAAKTGLYCTNFTDFDEERPHPSYDRLTQICKGFKNIGSYDCSMEPKENEERICGCVGKDEVTMGPWSQWGECSTTCGPGVQKRSRNQVSTVDISETESFTHTKPCNDRNCPMDGNWGQWSGFGRCSVSCGKGEKVRMRECNDPTPMFDGRDCSGQNTDSMPCGFPEICPVNGGWSDWIPYSNCSQPCQQKNSTEKIYRSFIRRCDSPLPEFGGEPCEGSIHLYEPCENLTECTSVNVDVNVKVTDRLYTDEYEDLQSDASLDIQNQIQEFVNTLYNDRLAKDKQYVKVVMHSLTNGTGVEGVNLFDVKEKKPIKP</sequence>
<feature type="chain" id="PRO_5029605285" description="SEA domain-containing protein" evidence="3">
    <location>
        <begin position="30"/>
        <end position="1495"/>
    </location>
</feature>
<dbReference type="GeneID" id="136802538"/>
<dbReference type="Gene3D" id="2.20.100.10">
    <property type="entry name" value="Thrombospondin type-1 (TSP1) repeat"/>
    <property type="match status" value="7"/>
</dbReference>
<dbReference type="RefSeq" id="XP_066915374.1">
    <property type="nucleotide sequence ID" value="XM_067059273.1"/>
</dbReference>
<accession>A0A7M5WW82</accession>
<keyword evidence="3" id="KW-0732">Signal</keyword>
<dbReference type="Proteomes" id="UP000594262">
    <property type="component" value="Unplaced"/>
</dbReference>
<feature type="domain" description="SEA" evidence="4">
    <location>
        <begin position="1413"/>
        <end position="1495"/>
    </location>
</feature>
<keyword evidence="2" id="KW-1015">Disulfide bond</keyword>
<dbReference type="InterPro" id="IPR036383">
    <property type="entry name" value="TSP1_rpt_sf"/>
</dbReference>
<dbReference type="EnsemblMetazoa" id="CLYHEMT013778.5">
    <property type="protein sequence ID" value="CLYHEMP013778.5"/>
    <property type="gene ID" value="CLYHEMG013778"/>
</dbReference>
<evidence type="ECO:0000256" key="3">
    <source>
        <dbReference type="SAM" id="SignalP"/>
    </source>
</evidence>
<dbReference type="FunFam" id="2.20.100.10:FF:000001">
    <property type="entry name" value="semaphorin-5A isoform X1"/>
    <property type="match status" value="2"/>
</dbReference>
<evidence type="ECO:0000256" key="2">
    <source>
        <dbReference type="ARBA" id="ARBA00023157"/>
    </source>
</evidence>
<protein>
    <recommendedName>
        <fullName evidence="4">SEA domain-containing protein</fullName>
    </recommendedName>
</protein>
<reference evidence="5" key="1">
    <citation type="submission" date="2021-01" db="UniProtKB">
        <authorList>
            <consortium name="EnsemblMetazoa"/>
        </authorList>
    </citation>
    <scope>IDENTIFICATION</scope>
</reference>
<dbReference type="PANTHER" id="PTHR22906:SF21">
    <property type="entry name" value="SEMA DOMAIN-CONTAINING PROTEIN"/>
    <property type="match status" value="1"/>
</dbReference>
<dbReference type="SMART" id="SM00209">
    <property type="entry name" value="TSP1"/>
    <property type="match status" value="9"/>
</dbReference>
<dbReference type="PROSITE" id="PS50024">
    <property type="entry name" value="SEA"/>
    <property type="match status" value="1"/>
</dbReference>
<evidence type="ECO:0000313" key="5">
    <source>
        <dbReference type="EnsemblMetazoa" id="CLYHEMP013778.5"/>
    </source>
</evidence>
<keyword evidence="1" id="KW-0677">Repeat</keyword>
<evidence type="ECO:0000256" key="1">
    <source>
        <dbReference type="ARBA" id="ARBA00022737"/>
    </source>
</evidence>
<dbReference type="InterPro" id="IPR000884">
    <property type="entry name" value="TSP1_rpt"/>
</dbReference>
<organism evidence="5 6">
    <name type="scientific">Clytia hemisphaerica</name>
    <dbReference type="NCBI Taxonomy" id="252671"/>
    <lineage>
        <taxon>Eukaryota</taxon>
        <taxon>Metazoa</taxon>
        <taxon>Cnidaria</taxon>
        <taxon>Hydrozoa</taxon>
        <taxon>Hydroidolina</taxon>
        <taxon>Leptothecata</taxon>
        <taxon>Obeliida</taxon>
        <taxon>Clytiidae</taxon>
        <taxon>Clytia</taxon>
    </lineage>
</organism>
<dbReference type="PANTHER" id="PTHR22906">
    <property type="entry name" value="PROPERDIN"/>
    <property type="match status" value="1"/>
</dbReference>
<evidence type="ECO:0000259" key="4">
    <source>
        <dbReference type="PROSITE" id="PS50024"/>
    </source>
</evidence>
<dbReference type="InterPro" id="IPR052065">
    <property type="entry name" value="Compl_asym_regulator"/>
</dbReference>
<dbReference type="SUPFAM" id="SSF82895">
    <property type="entry name" value="TSP-1 type 1 repeat"/>
    <property type="match status" value="7"/>
</dbReference>
<name>A0A7M5WW82_9CNID</name>
<dbReference type="InterPro" id="IPR000082">
    <property type="entry name" value="SEA_dom"/>
</dbReference>
<proteinExistence type="predicted"/>